<evidence type="ECO:0000256" key="1">
    <source>
        <dbReference type="SAM" id="MobiDB-lite"/>
    </source>
</evidence>
<feature type="region of interest" description="Disordered" evidence="1">
    <location>
        <begin position="14"/>
        <end position="138"/>
    </location>
</feature>
<protein>
    <submittedName>
        <fullName evidence="2">Uncharacterized protein</fullName>
    </submittedName>
</protein>
<evidence type="ECO:0000313" key="2">
    <source>
        <dbReference type="EMBL" id="CAB4159497.1"/>
    </source>
</evidence>
<reference evidence="2" key="1">
    <citation type="submission" date="2020-04" db="EMBL/GenBank/DDBJ databases">
        <authorList>
            <person name="Chiriac C."/>
            <person name="Salcher M."/>
            <person name="Ghai R."/>
            <person name="Kavagutti S V."/>
        </authorList>
    </citation>
    <scope>NUCLEOTIDE SEQUENCE</scope>
</reference>
<organism evidence="2">
    <name type="scientific">uncultured Caudovirales phage</name>
    <dbReference type="NCBI Taxonomy" id="2100421"/>
    <lineage>
        <taxon>Viruses</taxon>
        <taxon>Duplodnaviria</taxon>
        <taxon>Heunggongvirae</taxon>
        <taxon>Uroviricota</taxon>
        <taxon>Caudoviricetes</taxon>
        <taxon>Peduoviridae</taxon>
        <taxon>Maltschvirus</taxon>
        <taxon>Maltschvirus maltsch</taxon>
    </lineage>
</organism>
<dbReference type="EMBL" id="LR796670">
    <property type="protein sequence ID" value="CAB4159497.1"/>
    <property type="molecule type" value="Genomic_DNA"/>
</dbReference>
<name>A0A6J5NKW9_9CAUD</name>
<gene>
    <name evidence="2" type="ORF">UFOVP699_233</name>
</gene>
<accession>A0A6J5NKW9</accession>
<proteinExistence type="predicted"/>
<sequence>MPGRVLNFLEFSDKYSNGSSEPLSVDAMTGASANFEEGFDETTYDQPELGPKRPVSGEYEATPAPDASAISFGQDNSPEMNAPEESEESEEPEELEEGEEESEETDEEEESDETDEEEEEDEKDLGNPEESNENFTLVKGFARFVNESMLEHPEVCTKCGEDIEEDEYGSSCGCNM</sequence>
<feature type="compositionally biased region" description="Acidic residues" evidence="1">
    <location>
        <begin position="82"/>
        <end position="123"/>
    </location>
</feature>